<dbReference type="Pfam" id="PF00043">
    <property type="entry name" value="GST_C"/>
    <property type="match status" value="1"/>
</dbReference>
<dbReference type="InterPro" id="IPR010987">
    <property type="entry name" value="Glutathione-S-Trfase_C-like"/>
</dbReference>
<dbReference type="Gene3D" id="1.20.1050.10">
    <property type="match status" value="1"/>
</dbReference>
<evidence type="ECO:0000259" key="2">
    <source>
        <dbReference type="PROSITE" id="PS50404"/>
    </source>
</evidence>
<dbReference type="CDD" id="cd03045">
    <property type="entry name" value="GST_N_Delta_Epsilon"/>
    <property type="match status" value="1"/>
</dbReference>
<dbReference type="PANTHER" id="PTHR43969">
    <property type="entry name" value="GLUTATHIONE S TRANSFERASE D10, ISOFORM A-RELATED"/>
    <property type="match status" value="1"/>
</dbReference>
<dbReference type="SUPFAM" id="SSF47616">
    <property type="entry name" value="GST C-terminal domain-like"/>
    <property type="match status" value="1"/>
</dbReference>
<sequence>MGIKLYFLDLSPPCRTVDLVVHHLGLKVEYINVNLLAGEHLQPEFIKINPTHTIPAIDNDGFILYESHAICAYLMSKYGKEDSLYPKDLYKRAKVDEQLHYSNELFALFKYITRPILYDNNTVVSEEKKKAVLEKYNVLERALAGQDYFAGNQLTIADLSNISFVPLYQVYVPLPKDKFPRLTGWISRCEQNITKYNEVNGKGLEALRNLILAKLNEK</sequence>
<comment type="subunit">
    <text evidence="1">Homodimer.</text>
</comment>
<dbReference type="FunFam" id="1.20.1050.10:FF:000007">
    <property type="entry name" value="Glutathione S-transferase 1-1"/>
    <property type="match status" value="1"/>
</dbReference>
<dbReference type="InterPro" id="IPR036249">
    <property type="entry name" value="Thioredoxin-like_sf"/>
</dbReference>
<dbReference type="SFLD" id="SFLDS00019">
    <property type="entry name" value="Glutathione_Transferase_(cytos"/>
    <property type="match status" value="1"/>
</dbReference>
<dbReference type="Pfam" id="PF13417">
    <property type="entry name" value="GST_N_3"/>
    <property type="match status" value="1"/>
</dbReference>
<dbReference type="InterPro" id="IPR040079">
    <property type="entry name" value="Glutathione_S-Trfase"/>
</dbReference>
<evidence type="ECO:0000256" key="1">
    <source>
        <dbReference type="ARBA" id="ARBA00011738"/>
    </source>
</evidence>
<evidence type="ECO:0000313" key="4">
    <source>
        <dbReference type="EMBL" id="JAS08568.1"/>
    </source>
</evidence>
<feature type="domain" description="GST N-terminal" evidence="2">
    <location>
        <begin position="1"/>
        <end position="82"/>
    </location>
</feature>
<dbReference type="CDD" id="cd03177">
    <property type="entry name" value="GST_C_Delta_Epsilon"/>
    <property type="match status" value="1"/>
</dbReference>
<evidence type="ECO:0000259" key="3">
    <source>
        <dbReference type="PROSITE" id="PS50405"/>
    </source>
</evidence>
<dbReference type="SUPFAM" id="SSF52833">
    <property type="entry name" value="Thioredoxin-like"/>
    <property type="match status" value="1"/>
</dbReference>
<accession>A0A1B6C4X9</accession>
<protein>
    <submittedName>
        <fullName evidence="4">Uncharacterized protein</fullName>
    </submittedName>
</protein>
<dbReference type="InterPro" id="IPR004045">
    <property type="entry name" value="Glutathione_S-Trfase_N"/>
</dbReference>
<feature type="domain" description="GST C-terminal" evidence="3">
    <location>
        <begin position="88"/>
        <end position="210"/>
    </location>
</feature>
<dbReference type="GO" id="GO:0006749">
    <property type="term" value="P:glutathione metabolic process"/>
    <property type="evidence" value="ECO:0007669"/>
    <property type="project" value="TreeGrafter"/>
</dbReference>
<dbReference type="SFLD" id="SFLDG01153">
    <property type="entry name" value="Main.4:_Theta-like"/>
    <property type="match status" value="1"/>
</dbReference>
<dbReference type="InterPro" id="IPR036282">
    <property type="entry name" value="Glutathione-S-Trfase_C_sf"/>
</dbReference>
<dbReference type="SFLD" id="SFLDG00358">
    <property type="entry name" value="Main_(cytGST)"/>
    <property type="match status" value="1"/>
</dbReference>
<dbReference type="PANTHER" id="PTHR43969:SF9">
    <property type="entry name" value="GLUTATHIONE S TRANSFERASE D10, ISOFORM A-RELATED"/>
    <property type="match status" value="1"/>
</dbReference>
<gene>
    <name evidence="4" type="ORF">g.5608</name>
</gene>
<organism evidence="4">
    <name type="scientific">Clastoptera arizonana</name>
    <name type="common">Arizona spittle bug</name>
    <dbReference type="NCBI Taxonomy" id="38151"/>
    <lineage>
        <taxon>Eukaryota</taxon>
        <taxon>Metazoa</taxon>
        <taxon>Ecdysozoa</taxon>
        <taxon>Arthropoda</taxon>
        <taxon>Hexapoda</taxon>
        <taxon>Insecta</taxon>
        <taxon>Pterygota</taxon>
        <taxon>Neoptera</taxon>
        <taxon>Paraneoptera</taxon>
        <taxon>Hemiptera</taxon>
        <taxon>Auchenorrhyncha</taxon>
        <taxon>Cercopoidea</taxon>
        <taxon>Clastopteridae</taxon>
        <taxon>Clastoptera</taxon>
    </lineage>
</organism>
<name>A0A1B6C4X9_9HEMI</name>
<dbReference type="PROSITE" id="PS50404">
    <property type="entry name" value="GST_NTER"/>
    <property type="match status" value="1"/>
</dbReference>
<dbReference type="GO" id="GO:0004364">
    <property type="term" value="F:glutathione transferase activity"/>
    <property type="evidence" value="ECO:0007669"/>
    <property type="project" value="TreeGrafter"/>
</dbReference>
<proteinExistence type="predicted"/>
<dbReference type="InterPro" id="IPR004046">
    <property type="entry name" value="GST_C"/>
</dbReference>
<dbReference type="Gene3D" id="3.40.30.10">
    <property type="entry name" value="Glutaredoxin"/>
    <property type="match status" value="1"/>
</dbReference>
<dbReference type="AlphaFoldDB" id="A0A1B6C4X9"/>
<dbReference type="EMBL" id="GEDC01028730">
    <property type="protein sequence ID" value="JAS08568.1"/>
    <property type="molecule type" value="Transcribed_RNA"/>
</dbReference>
<reference evidence="4" key="1">
    <citation type="submission" date="2015-12" db="EMBL/GenBank/DDBJ databases">
        <title>De novo transcriptome assembly of four potential Pierce s Disease insect vectors from Arizona vineyards.</title>
        <authorList>
            <person name="Tassone E.E."/>
        </authorList>
    </citation>
    <scope>NUCLEOTIDE SEQUENCE</scope>
</reference>
<dbReference type="PROSITE" id="PS50405">
    <property type="entry name" value="GST_CTER"/>
    <property type="match status" value="1"/>
</dbReference>
<dbReference type="FunFam" id="3.40.30.10:FF:000034">
    <property type="entry name" value="glutathione S-transferase 1"/>
    <property type="match status" value="1"/>
</dbReference>